<keyword evidence="3" id="KW-0808">Transferase</keyword>
<accession>A0A7W5C905</accession>
<dbReference type="Gene3D" id="3.40.50.2000">
    <property type="entry name" value="Glycogen Phosphorylase B"/>
    <property type="match status" value="2"/>
</dbReference>
<gene>
    <name evidence="3" type="ORF">FHS16_003360</name>
</gene>
<name>A0A7W5C905_9BACL</name>
<dbReference type="EMBL" id="JACHXW010000009">
    <property type="protein sequence ID" value="MBB3153298.1"/>
    <property type="molecule type" value="Genomic_DNA"/>
</dbReference>
<dbReference type="Pfam" id="PF00534">
    <property type="entry name" value="Glycos_transf_1"/>
    <property type="match status" value="1"/>
</dbReference>
<dbReference type="PANTHER" id="PTHR45947:SF3">
    <property type="entry name" value="SULFOQUINOVOSYL TRANSFERASE SQD2"/>
    <property type="match status" value="1"/>
</dbReference>
<dbReference type="InterPro" id="IPR001296">
    <property type="entry name" value="Glyco_trans_1"/>
</dbReference>
<dbReference type="AlphaFoldDB" id="A0A7W5C905"/>
<dbReference type="Proteomes" id="UP000518605">
    <property type="component" value="Unassembled WGS sequence"/>
</dbReference>
<keyword evidence="4" id="KW-1185">Reference proteome</keyword>
<dbReference type="GO" id="GO:0016757">
    <property type="term" value="F:glycosyltransferase activity"/>
    <property type="evidence" value="ECO:0007669"/>
    <property type="project" value="InterPro"/>
</dbReference>
<dbReference type="InterPro" id="IPR028098">
    <property type="entry name" value="Glyco_trans_4-like_N"/>
</dbReference>
<dbReference type="InterPro" id="IPR050194">
    <property type="entry name" value="Glycosyltransferase_grp1"/>
</dbReference>
<dbReference type="SUPFAM" id="SSF53756">
    <property type="entry name" value="UDP-Glycosyltransferase/glycogen phosphorylase"/>
    <property type="match status" value="1"/>
</dbReference>
<comment type="caution">
    <text evidence="3">The sequence shown here is derived from an EMBL/GenBank/DDBJ whole genome shotgun (WGS) entry which is preliminary data.</text>
</comment>
<dbReference type="PANTHER" id="PTHR45947">
    <property type="entry name" value="SULFOQUINOVOSYL TRANSFERASE SQD2"/>
    <property type="match status" value="1"/>
</dbReference>
<protein>
    <submittedName>
        <fullName evidence="3">Glycosyltransferase involved in cell wall biosynthesis</fullName>
    </submittedName>
</protein>
<evidence type="ECO:0000259" key="2">
    <source>
        <dbReference type="Pfam" id="PF13439"/>
    </source>
</evidence>
<reference evidence="3 4" key="1">
    <citation type="submission" date="2020-08" db="EMBL/GenBank/DDBJ databases">
        <title>Genomic Encyclopedia of Type Strains, Phase III (KMG-III): the genomes of soil and plant-associated and newly described type strains.</title>
        <authorList>
            <person name="Whitman W."/>
        </authorList>
    </citation>
    <scope>NUCLEOTIDE SEQUENCE [LARGE SCALE GENOMIC DNA]</scope>
    <source>
        <strain evidence="3 4">CECT 8234</strain>
    </source>
</reference>
<feature type="domain" description="Glycosyltransferase subfamily 4-like N-terminal" evidence="2">
    <location>
        <begin position="83"/>
        <end position="183"/>
    </location>
</feature>
<evidence type="ECO:0000313" key="4">
    <source>
        <dbReference type="Proteomes" id="UP000518605"/>
    </source>
</evidence>
<organism evidence="3 4">
    <name type="scientific">Paenibacillus endophyticus</name>
    <dbReference type="NCBI Taxonomy" id="1294268"/>
    <lineage>
        <taxon>Bacteria</taxon>
        <taxon>Bacillati</taxon>
        <taxon>Bacillota</taxon>
        <taxon>Bacilli</taxon>
        <taxon>Bacillales</taxon>
        <taxon>Paenibacillaceae</taxon>
        <taxon>Paenibacillus</taxon>
    </lineage>
</organism>
<dbReference type="CDD" id="cd03801">
    <property type="entry name" value="GT4_PimA-like"/>
    <property type="match status" value="1"/>
</dbReference>
<dbReference type="RefSeq" id="WP_183564586.1">
    <property type="nucleotide sequence ID" value="NZ_CBCSLB010000041.1"/>
</dbReference>
<evidence type="ECO:0000259" key="1">
    <source>
        <dbReference type="Pfam" id="PF00534"/>
    </source>
</evidence>
<dbReference type="Pfam" id="PF13439">
    <property type="entry name" value="Glyco_transf_4"/>
    <property type="match status" value="1"/>
</dbReference>
<proteinExistence type="predicted"/>
<feature type="domain" description="Glycosyl transferase family 1" evidence="1">
    <location>
        <begin position="195"/>
        <end position="342"/>
    </location>
</feature>
<sequence length="370" mass="43270">MNVLQIAVGVSGSKVYNKLFSEFKKQNLQFKVYVPLHQNKNIKDIDFKEFPFPYYSSRVIKPYDKVVYYTKICRMVKDVELNFNLSEVSLLHAHSLFSDGAVAYELYKKYNIPYIVAVRNTDVNKYFKYAFHLRKYALKIMRNAKKVIFISPSYQKYVLDKYVPNIAKKEIIFKTKVIPNGVDEFWLNETLVRRNINIKNPRLIFVGRIDKNKNLKSVLQVVQLLRNKGLESTLEVVGDGPLRDELQKECEIDNNIVFHGAIYDKEVLRDMYFNSDILVVPSFTETFGLVYLEAMSCGMPIIYTKNQGFDGFFEEGKVGYAVDPYNPKNMLNAINEIMDNYEDISAYCFEAVKAFEWENIAKDYLELYFN</sequence>
<evidence type="ECO:0000313" key="3">
    <source>
        <dbReference type="EMBL" id="MBB3153298.1"/>
    </source>
</evidence>